<name>A0A975HJR0_9GAMM</name>
<dbReference type="RefSeq" id="WP_208841837.1">
    <property type="nucleotide sequence ID" value="NZ_CP072133.1"/>
</dbReference>
<accession>A0A975HJR0</accession>
<organism evidence="1 2">
    <name type="scientific">Pseudoalteromonas xiamenensis</name>
    <dbReference type="NCBI Taxonomy" id="882626"/>
    <lineage>
        <taxon>Bacteria</taxon>
        <taxon>Pseudomonadati</taxon>
        <taxon>Pseudomonadota</taxon>
        <taxon>Gammaproteobacteria</taxon>
        <taxon>Alteromonadales</taxon>
        <taxon>Pseudoalteromonadaceae</taxon>
        <taxon>Pseudoalteromonas</taxon>
    </lineage>
</organism>
<dbReference type="KEGG" id="pxi:J5O05_09340"/>
<dbReference type="EMBL" id="CP072133">
    <property type="protein sequence ID" value="QTH70241.1"/>
    <property type="molecule type" value="Genomic_DNA"/>
</dbReference>
<evidence type="ECO:0000313" key="2">
    <source>
        <dbReference type="Proteomes" id="UP000664904"/>
    </source>
</evidence>
<proteinExistence type="predicted"/>
<evidence type="ECO:0000313" key="1">
    <source>
        <dbReference type="EMBL" id="QTH70241.1"/>
    </source>
</evidence>
<reference evidence="1" key="1">
    <citation type="submission" date="2021-03" db="EMBL/GenBank/DDBJ databases">
        <title>Complete Genome of Pseudoalteromonas xiamenensis STKMTI.2, a new potential marine bacterium producing anti-Vibrio compounds.</title>
        <authorList>
            <person name="Handayani D.P."/>
            <person name="Isnansetyo A."/>
            <person name="Istiqomah I."/>
            <person name="Jumina J."/>
        </authorList>
    </citation>
    <scope>NUCLEOTIDE SEQUENCE</scope>
    <source>
        <strain evidence="1">STKMTI.2</strain>
    </source>
</reference>
<dbReference type="Proteomes" id="UP000664904">
    <property type="component" value="Chromosome"/>
</dbReference>
<dbReference type="AlphaFoldDB" id="A0A975HJR0"/>
<keyword evidence="2" id="KW-1185">Reference proteome</keyword>
<gene>
    <name evidence="1" type="ORF">J5O05_09340</name>
</gene>
<protein>
    <submittedName>
        <fullName evidence="1">Uncharacterized protein</fullName>
    </submittedName>
</protein>
<sequence length="325" mass="36908">MDRNNLAILTVVSLGVPSIKLNYDLAAASKPQSSNVVSNQHAKLKLNTIASELAVMTENSILGLKLGSSFSDFMTQVGRPSVYWPLTKDKTIAMVGRKLALFFENEQLVGYQYAHHLLPLTLSNEVEFFEQQNQVDLKLQNQTVSLSEPLLQGIKKLAMEAGMRLDLVRYKKSNHEYLEKIAGIAVGDVFTNALPEPLSCLPMENKEVDVINYHTIRFVDQKSKTNYLTGCNQIVELWNEKQYSRVQLIEPLPNHNVELAAFETLLEKQKPWRFKQWHYQSDLASLPELQQLDVVNDIAKFESSRWFGHFEIADDKLVAATLISQ</sequence>